<comment type="caution">
    <text evidence="1">The sequence shown here is derived from an EMBL/GenBank/DDBJ whole genome shotgun (WGS) entry which is preliminary data.</text>
</comment>
<evidence type="ECO:0000313" key="2">
    <source>
        <dbReference type="Proteomes" id="UP001057402"/>
    </source>
</evidence>
<proteinExistence type="predicted"/>
<accession>A0ACB9QUA8</accession>
<name>A0ACB9QUA8_9MYRT</name>
<protein>
    <submittedName>
        <fullName evidence="1">Uncharacterized protein</fullName>
    </submittedName>
</protein>
<gene>
    <name evidence="1" type="ORF">MLD38_017322</name>
</gene>
<dbReference type="Proteomes" id="UP001057402">
    <property type="component" value="Chromosome 5"/>
</dbReference>
<reference evidence="2" key="1">
    <citation type="journal article" date="2023" name="Front. Plant Sci.">
        <title>Chromosomal-level genome assembly of Melastoma candidum provides insights into trichome evolution.</title>
        <authorList>
            <person name="Zhong Y."/>
            <person name="Wu W."/>
            <person name="Sun C."/>
            <person name="Zou P."/>
            <person name="Liu Y."/>
            <person name="Dai S."/>
            <person name="Zhou R."/>
        </authorList>
    </citation>
    <scope>NUCLEOTIDE SEQUENCE [LARGE SCALE GENOMIC DNA]</scope>
</reference>
<sequence>MGSCFTLLFAVFILIINSAEAANGKVFREYIGAESESLRLADVPINPKSRFISSFRSLSTTPRQITLTKQRGKAFFAPGSPETWVRNAMASLTQIIKEYHIDGLDIDYEHFKTNPSVFADCIGRLVTTLKQQKHISFASIAPFEEVQSHYLALWNKYGNDIDYVNFQFYAYNRLGVSEFKRHFDEQVSKYQGGSIMASIISKGSGGLRPEQGFFDACRDLKKEGKLGGIFIWCADESQGNHFSYEIQSQALLAA</sequence>
<evidence type="ECO:0000313" key="1">
    <source>
        <dbReference type="EMBL" id="KAI4368808.1"/>
    </source>
</evidence>
<organism evidence="1 2">
    <name type="scientific">Melastoma candidum</name>
    <dbReference type="NCBI Taxonomy" id="119954"/>
    <lineage>
        <taxon>Eukaryota</taxon>
        <taxon>Viridiplantae</taxon>
        <taxon>Streptophyta</taxon>
        <taxon>Embryophyta</taxon>
        <taxon>Tracheophyta</taxon>
        <taxon>Spermatophyta</taxon>
        <taxon>Magnoliopsida</taxon>
        <taxon>eudicotyledons</taxon>
        <taxon>Gunneridae</taxon>
        <taxon>Pentapetalae</taxon>
        <taxon>rosids</taxon>
        <taxon>malvids</taxon>
        <taxon>Myrtales</taxon>
        <taxon>Melastomataceae</taxon>
        <taxon>Melastomatoideae</taxon>
        <taxon>Melastomateae</taxon>
        <taxon>Melastoma</taxon>
    </lineage>
</organism>
<keyword evidence="2" id="KW-1185">Reference proteome</keyword>
<dbReference type="EMBL" id="CM042884">
    <property type="protein sequence ID" value="KAI4368808.1"/>
    <property type="molecule type" value="Genomic_DNA"/>
</dbReference>